<dbReference type="Pfam" id="PF01471">
    <property type="entry name" value="PG_binding_1"/>
    <property type="match status" value="1"/>
</dbReference>
<dbReference type="PANTHER" id="PTHR43628">
    <property type="entry name" value="ACTIVATOR OF C KINASE PROTEIN 1-RELATED"/>
    <property type="match status" value="1"/>
</dbReference>
<feature type="compositionally biased region" description="Low complexity" evidence="1">
    <location>
        <begin position="877"/>
        <end position="895"/>
    </location>
</feature>
<dbReference type="STRING" id="1192868.GCA_000304395_03399"/>
<sequence length="1238" mass="134700">MNSKRSYLDTLNAGRPRRSYSTLEELNRSLEDLQQRLNRHTEPEEAPREQVIPPRVAPVREQPRSFAELRERESRMTAAGEAPYQDLARDLERIRAQEDSVAAFGKIATELQALREDLRGQVASGMRREFEAMRHDIERTNQPTATPDTEELAVEFERLSGAIHALSERADDKSLNLLRLELEQVKGALDTLAREETVRSVDRRWDEFDRRWTDFEGRVAAQSHDPAIDALTLRLEQISQALDNLPESLSLRSLEEKVRMLAGAVDHFARQSEHGSSETFSQIEERLDEISRAIVASTATISQTSFDPEPFQRIEARISSLARQIEEVVVEDRPNREVMERLNLLSQRVDDISQHTHLPEAAVERLGQQLATIADKIDHAPAAPDADRIFQGIEQRLDLFSSMIERRQDDVLQQGNILFRDLERRLDEVADRLDQRGQTASFDDTGLMEAIDARFAALADRIGAEKSAADDESIRGLEVRLDDISRRLDYSAQQFAGIDPDLVRNLEAQVTALSEHLARPASPLPEFEDIAPRLDDIERSIANSHETLLEAARHAAENAVRSLTGSTVQNEAVSGLAEDLRVLETLTRRSDERNTKTFEAIHDTLLKIVDRLGSLEQSQHDTPVPQSEPAAKAKLALLETPSLDVDAPLPLAGAPIDDAVQTPEADDGKRTPAQAAHAAVAAALGDETADDAEPTARPRFGGLFRRKRDKTIKSEDQPEAATALAETAPAVDLDESLDPAFANRPLEPGSGAPDLNAIMRRVRDERQQVKPVETDAAKADFIAAARRAAQAAAAEAETLKRGTEAGGPVRAVRIGEFIKSRRKPILMAAAAIMMALAGLQIGKTLMADATKIATDAPAPSFQTTANAPARAENVAAEGGATAVATTATTSTDTTTQPESAAAPVAMPLEPLSPATEPDPAAAGTPASEMDQPDTSTVTGSLPTASAPGSQIATSGIVIPLEIGPVALREAAETGDAKALFEIASRYADGREVAADMKTAADWYEKAAQTGFAPAQYRIGNFYEKGLGVETDLAKAKMWYQLAANQGNASAMHNLAVLFAMGADGTPDNEAAVRWFNRAAELGITDSQFNLGILAAKGVGMTQNLEESYKWFALVAKAGDKDAANKRDEIAKALKPEQFSRAKAAAELWKPMPLDAAVNTVDIPEAWQLDQITTASMDMKQAVRTIQDILNKNGYDAGNADGMMGQKTRNALAAFQKANGLEPTGEVDEKVVRALTALK</sequence>
<feature type="region of interest" description="Disordered" evidence="1">
    <location>
        <begin position="1"/>
        <end position="51"/>
    </location>
</feature>
<protein>
    <submittedName>
        <fullName evidence="3">Localization factor PodJL</fullName>
    </submittedName>
</protein>
<dbReference type="Gene3D" id="1.25.40.10">
    <property type="entry name" value="Tetratricopeptide repeat domain"/>
    <property type="match status" value="1"/>
</dbReference>
<feature type="compositionally biased region" description="Low complexity" evidence="1">
    <location>
        <begin position="673"/>
        <end position="683"/>
    </location>
</feature>
<dbReference type="InterPro" id="IPR002477">
    <property type="entry name" value="Peptidoglycan-bd-like"/>
</dbReference>
<dbReference type="SUPFAM" id="SSF81901">
    <property type="entry name" value="HCP-like"/>
    <property type="match status" value="1"/>
</dbReference>
<dbReference type="InterPro" id="IPR006597">
    <property type="entry name" value="Sel1-like"/>
</dbReference>
<evidence type="ECO:0000256" key="1">
    <source>
        <dbReference type="SAM" id="MobiDB-lite"/>
    </source>
</evidence>
<keyword evidence="4" id="KW-1185">Reference proteome</keyword>
<dbReference type="AlphaFoldDB" id="A0A316C0W9"/>
<dbReference type="Proteomes" id="UP000245396">
    <property type="component" value="Unassembled WGS sequence"/>
</dbReference>
<feature type="region of interest" description="Disordered" evidence="1">
    <location>
        <begin position="646"/>
        <end position="732"/>
    </location>
</feature>
<reference evidence="3 4" key="1">
    <citation type="submission" date="2018-05" db="EMBL/GenBank/DDBJ databases">
        <title>Genomic Encyclopedia of Type Strains, Phase IV (KMG-IV): sequencing the most valuable type-strain genomes for metagenomic binning, comparative biology and taxonomic classification.</title>
        <authorList>
            <person name="Goeker M."/>
        </authorList>
    </citation>
    <scope>NUCLEOTIDE SEQUENCE [LARGE SCALE GENOMIC DNA]</scope>
    <source>
        <strain evidence="3 4">DSM 6986</strain>
    </source>
</reference>
<dbReference type="InterPro" id="IPR036366">
    <property type="entry name" value="PGBDSf"/>
</dbReference>
<dbReference type="Gene3D" id="1.10.101.10">
    <property type="entry name" value="PGBD-like superfamily/PGBD"/>
    <property type="match status" value="1"/>
</dbReference>
<dbReference type="EMBL" id="QGGG01000010">
    <property type="protein sequence ID" value="PWJ81650.1"/>
    <property type="molecule type" value="Genomic_DNA"/>
</dbReference>
<name>A0A316C0W9_PSESE</name>
<dbReference type="RefSeq" id="WP_109613603.1">
    <property type="nucleotide sequence ID" value="NZ_QGGG01000010.1"/>
</dbReference>
<feature type="compositionally biased region" description="Low complexity" evidence="1">
    <location>
        <begin position="719"/>
        <end position="730"/>
    </location>
</feature>
<accession>A0A316C0W9</accession>
<feature type="region of interest" description="Disordered" evidence="1">
    <location>
        <begin position="877"/>
        <end position="948"/>
    </location>
</feature>
<proteinExistence type="predicted"/>
<feature type="compositionally biased region" description="Polar residues" evidence="1">
    <location>
        <begin position="932"/>
        <end position="948"/>
    </location>
</feature>
<dbReference type="InterPro" id="IPR052945">
    <property type="entry name" value="Mitotic_Regulator"/>
</dbReference>
<evidence type="ECO:0000313" key="3">
    <source>
        <dbReference type="EMBL" id="PWJ81650.1"/>
    </source>
</evidence>
<dbReference type="Pfam" id="PF08238">
    <property type="entry name" value="Sel1"/>
    <property type="match status" value="4"/>
</dbReference>
<dbReference type="SMART" id="SM00671">
    <property type="entry name" value="SEL1"/>
    <property type="match status" value="4"/>
</dbReference>
<feature type="domain" description="Peptidoglycan binding-like" evidence="2">
    <location>
        <begin position="1180"/>
        <end position="1234"/>
    </location>
</feature>
<gene>
    <name evidence="3" type="ORF">C7441_110186</name>
</gene>
<evidence type="ECO:0000313" key="4">
    <source>
        <dbReference type="Proteomes" id="UP000245396"/>
    </source>
</evidence>
<comment type="caution">
    <text evidence="3">The sequence shown here is derived from an EMBL/GenBank/DDBJ whole genome shotgun (WGS) entry which is preliminary data.</text>
</comment>
<dbReference type="InterPro" id="IPR011990">
    <property type="entry name" value="TPR-like_helical_dom_sf"/>
</dbReference>
<dbReference type="PANTHER" id="PTHR43628:SF1">
    <property type="entry name" value="CHITIN SYNTHASE REGULATORY FACTOR 2-RELATED"/>
    <property type="match status" value="1"/>
</dbReference>
<dbReference type="InterPro" id="IPR036365">
    <property type="entry name" value="PGBD-like_sf"/>
</dbReference>
<organism evidence="3 4">
    <name type="scientific">Pseudaminobacter salicylatoxidans</name>
    <dbReference type="NCBI Taxonomy" id="93369"/>
    <lineage>
        <taxon>Bacteria</taxon>
        <taxon>Pseudomonadati</taxon>
        <taxon>Pseudomonadota</taxon>
        <taxon>Alphaproteobacteria</taxon>
        <taxon>Hyphomicrobiales</taxon>
        <taxon>Phyllobacteriaceae</taxon>
        <taxon>Pseudaminobacter</taxon>
    </lineage>
</organism>
<feature type="compositionally biased region" description="Basic and acidic residues" evidence="1">
    <location>
        <begin position="25"/>
        <end position="48"/>
    </location>
</feature>
<dbReference type="SUPFAM" id="SSF47090">
    <property type="entry name" value="PGBD-like"/>
    <property type="match status" value="1"/>
</dbReference>
<dbReference type="OrthoDB" id="5295703at2"/>
<evidence type="ECO:0000259" key="2">
    <source>
        <dbReference type="Pfam" id="PF01471"/>
    </source>
</evidence>